<protein>
    <recommendedName>
        <fullName evidence="8">Interleukin-1 receptor-associated kinase 1-binding protein 1</fullName>
    </recommendedName>
</protein>
<comment type="subcellular location">
    <subcellularLocation>
        <location evidence="2">Cytoplasm</location>
    </subcellularLocation>
    <subcellularLocation>
        <location evidence="1">Nucleus</location>
    </subcellularLocation>
</comment>
<dbReference type="OMA" id="TQTATRE"/>
<sequence>MEEFQKNPSRVYAAVLPGTGREFSGNVKEQVSRQTAATRGRELHVTGTAELCRPADRAWVRVTVGNSKESVNEVTNSVSRRLDYISQSLRCRVLVFINTSVRKYLHRESDLYHMDAEVMVTFSDFDKMEGVCTVLLEKLDKSVCVGTPQFYHSAECMSHLRREVCVSAVENAKQKACEISQLLGQSLGPPLLVTEEETREWKNEDEDNGSRGQAAATLSLLPHIPTVTASSRVSASFSLRERSRKKL</sequence>
<reference evidence="6" key="3">
    <citation type="submission" date="2025-09" db="UniProtKB">
        <authorList>
            <consortium name="Ensembl"/>
        </authorList>
    </citation>
    <scope>IDENTIFICATION</scope>
</reference>
<evidence type="ECO:0000256" key="1">
    <source>
        <dbReference type="ARBA" id="ARBA00004123"/>
    </source>
</evidence>
<dbReference type="AlphaFoldDB" id="A0A665VT21"/>
<reference evidence="6" key="1">
    <citation type="submission" date="2021-04" db="EMBL/GenBank/DDBJ databases">
        <authorList>
            <consortium name="Wellcome Sanger Institute Data Sharing"/>
        </authorList>
    </citation>
    <scope>NUCLEOTIDE SEQUENCE [LARGE SCALE GENOMIC DNA]</scope>
</reference>
<organism evidence="6 7">
    <name type="scientific">Echeneis naucrates</name>
    <name type="common">Live sharksucker</name>
    <dbReference type="NCBI Taxonomy" id="173247"/>
    <lineage>
        <taxon>Eukaryota</taxon>
        <taxon>Metazoa</taxon>
        <taxon>Chordata</taxon>
        <taxon>Craniata</taxon>
        <taxon>Vertebrata</taxon>
        <taxon>Euteleostomi</taxon>
        <taxon>Actinopterygii</taxon>
        <taxon>Neopterygii</taxon>
        <taxon>Teleostei</taxon>
        <taxon>Neoteleostei</taxon>
        <taxon>Acanthomorphata</taxon>
        <taxon>Carangaria</taxon>
        <taxon>Carangiformes</taxon>
        <taxon>Echeneidae</taxon>
        <taxon>Echeneis</taxon>
    </lineage>
</organism>
<dbReference type="FunCoup" id="A0A665VT21">
    <property type="interactions" value="451"/>
</dbReference>
<keyword evidence="4" id="KW-0963">Cytoplasm</keyword>
<dbReference type="Ensembl" id="ENSENLT00000035673.1">
    <property type="protein sequence ID" value="ENSENLP00000034728.1"/>
    <property type="gene ID" value="ENSENLG00000015214.1"/>
</dbReference>
<reference evidence="6" key="2">
    <citation type="submission" date="2025-08" db="UniProtKB">
        <authorList>
            <consortium name="Ensembl"/>
        </authorList>
    </citation>
    <scope>IDENTIFICATION</scope>
</reference>
<accession>A0A665VT21</accession>
<dbReference type="InParanoid" id="A0A665VT21"/>
<proteinExistence type="inferred from homology"/>
<keyword evidence="5" id="KW-0539">Nucleus</keyword>
<evidence type="ECO:0000256" key="2">
    <source>
        <dbReference type="ARBA" id="ARBA00004496"/>
    </source>
</evidence>
<evidence type="ECO:0000256" key="3">
    <source>
        <dbReference type="ARBA" id="ARBA00005509"/>
    </source>
</evidence>
<dbReference type="GO" id="GO:0005737">
    <property type="term" value="C:cytoplasm"/>
    <property type="evidence" value="ECO:0007669"/>
    <property type="project" value="UniProtKB-SubCell"/>
</dbReference>
<dbReference type="Proteomes" id="UP000472264">
    <property type="component" value="Chromosome 24"/>
</dbReference>
<name>A0A665VT21_ECHNA</name>
<evidence type="ECO:0000256" key="4">
    <source>
        <dbReference type="ARBA" id="ARBA00022490"/>
    </source>
</evidence>
<dbReference type="Gene3D" id="3.30.110.170">
    <property type="entry name" value="Protein of unknown function (DUF541), domain 1"/>
    <property type="match status" value="1"/>
</dbReference>
<dbReference type="InterPro" id="IPR007497">
    <property type="entry name" value="SIMPL/DUF541"/>
</dbReference>
<dbReference type="InterPro" id="IPR030312">
    <property type="entry name" value="IRAK1BP1"/>
</dbReference>
<dbReference type="PANTHER" id="PTHR18842:SF2">
    <property type="entry name" value="INTERLEUKIN-1 RECEPTOR-ASSOCIATED KINASE 1-BINDING PROTEIN 1"/>
    <property type="match status" value="1"/>
</dbReference>
<dbReference type="GO" id="GO:0043123">
    <property type="term" value="P:positive regulation of canonical NF-kappaB signal transduction"/>
    <property type="evidence" value="ECO:0007669"/>
    <property type="project" value="InterPro"/>
</dbReference>
<comment type="similarity">
    <text evidence="3">Belongs to the IRAK1BP1 family.</text>
</comment>
<evidence type="ECO:0000313" key="7">
    <source>
        <dbReference type="Proteomes" id="UP000472264"/>
    </source>
</evidence>
<dbReference type="Pfam" id="PF04402">
    <property type="entry name" value="SIMPL"/>
    <property type="match status" value="1"/>
</dbReference>
<dbReference type="PANTHER" id="PTHR18842">
    <property type="entry name" value="INTERLEUKIN-1 RECEPTOR-ASSOCIATED KINASE 1-BINDING PROTEIN 1"/>
    <property type="match status" value="1"/>
</dbReference>
<evidence type="ECO:0000313" key="6">
    <source>
        <dbReference type="Ensembl" id="ENSENLP00000034728.1"/>
    </source>
</evidence>
<evidence type="ECO:0008006" key="8">
    <source>
        <dbReference type="Google" id="ProtNLM"/>
    </source>
</evidence>
<keyword evidence="7" id="KW-1185">Reference proteome</keyword>
<gene>
    <name evidence="6" type="primary">irak1bp1</name>
</gene>
<dbReference type="GO" id="GO:0005634">
    <property type="term" value="C:nucleus"/>
    <property type="evidence" value="ECO:0007669"/>
    <property type="project" value="UniProtKB-SubCell"/>
</dbReference>
<dbReference type="GO" id="GO:0006955">
    <property type="term" value="P:immune response"/>
    <property type="evidence" value="ECO:0007669"/>
    <property type="project" value="InterPro"/>
</dbReference>
<evidence type="ECO:0000256" key="5">
    <source>
        <dbReference type="ARBA" id="ARBA00023242"/>
    </source>
</evidence>